<accession>X1VNI6</accession>
<proteinExistence type="predicted"/>
<reference evidence="1" key="1">
    <citation type="journal article" date="2014" name="Front. Microbiol.">
        <title>High frequency of phylogenetically diverse reductive dehalogenase-homologous genes in deep subseafloor sedimentary metagenomes.</title>
        <authorList>
            <person name="Kawai M."/>
            <person name="Futagami T."/>
            <person name="Toyoda A."/>
            <person name="Takaki Y."/>
            <person name="Nishi S."/>
            <person name="Hori S."/>
            <person name="Arai W."/>
            <person name="Tsubouchi T."/>
            <person name="Morono Y."/>
            <person name="Uchiyama I."/>
            <person name="Ito T."/>
            <person name="Fujiyama A."/>
            <person name="Inagaki F."/>
            <person name="Takami H."/>
        </authorList>
    </citation>
    <scope>NUCLEOTIDE SEQUENCE</scope>
    <source>
        <strain evidence="1">Expedition CK06-06</strain>
    </source>
</reference>
<dbReference type="EMBL" id="BARW01040423">
    <property type="protein sequence ID" value="GAJ17851.1"/>
    <property type="molecule type" value="Genomic_DNA"/>
</dbReference>
<name>X1VNI6_9ZZZZ</name>
<protein>
    <submittedName>
        <fullName evidence="1">Uncharacterized protein</fullName>
    </submittedName>
</protein>
<gene>
    <name evidence="1" type="ORF">S12H4_61083</name>
</gene>
<dbReference type="AlphaFoldDB" id="X1VNI6"/>
<evidence type="ECO:0000313" key="1">
    <source>
        <dbReference type="EMBL" id="GAJ17851.1"/>
    </source>
</evidence>
<organism evidence="1">
    <name type="scientific">marine sediment metagenome</name>
    <dbReference type="NCBI Taxonomy" id="412755"/>
    <lineage>
        <taxon>unclassified sequences</taxon>
        <taxon>metagenomes</taxon>
        <taxon>ecological metagenomes</taxon>
    </lineage>
</organism>
<sequence length="61" mass="7145">MAVFPENPCEFAVDFIRRMRAHTDIIQIPSSRQVLSIPKLILSRYYRKGFVTPNDYIEIST</sequence>
<comment type="caution">
    <text evidence="1">The sequence shown here is derived from an EMBL/GenBank/DDBJ whole genome shotgun (WGS) entry which is preliminary data.</text>
</comment>
<feature type="non-terminal residue" evidence="1">
    <location>
        <position position="61"/>
    </location>
</feature>